<keyword evidence="2" id="KW-0119">Carbohydrate metabolism</keyword>
<keyword evidence="3" id="KW-0170">Cobalt</keyword>
<keyword evidence="2" id="KW-0146">Chitin degradation</keyword>
<comment type="cofactor">
    <cofactor evidence="1">
        <name>Co(2+)</name>
        <dbReference type="ChEBI" id="CHEBI:48828"/>
    </cofactor>
</comment>
<dbReference type="Pfam" id="PF01522">
    <property type="entry name" value="Polysacc_deac_1"/>
    <property type="match status" value="1"/>
</dbReference>
<evidence type="ECO:0000256" key="2">
    <source>
        <dbReference type="ARBA" id="ARBA00023024"/>
    </source>
</evidence>
<evidence type="ECO:0000256" key="5">
    <source>
        <dbReference type="ARBA" id="ARBA00048494"/>
    </source>
</evidence>
<evidence type="ECO:0000313" key="7">
    <source>
        <dbReference type="EMBL" id="KAK4542712.1"/>
    </source>
</evidence>
<keyword evidence="2" id="KW-0624">Polysaccharide degradation</keyword>
<dbReference type="PANTHER" id="PTHR10587">
    <property type="entry name" value="GLYCOSYL TRANSFERASE-RELATED"/>
    <property type="match status" value="1"/>
</dbReference>
<reference evidence="7 8" key="1">
    <citation type="submission" date="2021-11" db="EMBL/GenBank/DDBJ databases">
        <title>Black yeast isolated from Biological Soil Crust.</title>
        <authorList>
            <person name="Kurbessoian T."/>
        </authorList>
    </citation>
    <scope>NUCLEOTIDE SEQUENCE [LARGE SCALE GENOMIC DNA]</scope>
    <source>
        <strain evidence="7 8">CCFEE 5522</strain>
    </source>
</reference>
<dbReference type="EMBL" id="JAVFHQ010000039">
    <property type="protein sequence ID" value="KAK4542712.1"/>
    <property type="molecule type" value="Genomic_DNA"/>
</dbReference>
<dbReference type="Proteomes" id="UP001324427">
    <property type="component" value="Unassembled WGS sequence"/>
</dbReference>
<comment type="caution">
    <text evidence="7">The sequence shown here is derived from an EMBL/GenBank/DDBJ whole genome shotgun (WGS) entry which is preliminary data.</text>
</comment>
<keyword evidence="8" id="KW-1185">Reference proteome</keyword>
<dbReference type="AlphaFoldDB" id="A0AAV9JCM3"/>
<sequence length="306" mass="34106">MGSADSKWPNGARAAVAFTIDNMGEAADLDRSLWPVAQPIGSHYSVTEVLPKFLRLLAAHNVKATYFIESWNLTVYPDAIKDIAQAGHEIGWHAWRHEAWGKLDEGAERANFERSFGAEGLSGFTSSGGPGEGVVDRCHGFRPPGGTIHGKRTLKLCRQHGLDYISPAAEDAAMVSIVGSEDRIAILPFRWSTVDAYYYMDAFAGLRKLKREQSEETLSPETLARRYIEEIDNAIESGGYRSVLFHPFLTNEPSRMLAMKAVVEYLARKRDEGHIWLARCCDISGWLHSHPATVGDDPKWDTSSWR</sequence>
<organism evidence="7 8">
    <name type="scientific">Oleoguttula mirabilis</name>
    <dbReference type="NCBI Taxonomy" id="1507867"/>
    <lineage>
        <taxon>Eukaryota</taxon>
        <taxon>Fungi</taxon>
        <taxon>Dikarya</taxon>
        <taxon>Ascomycota</taxon>
        <taxon>Pezizomycotina</taxon>
        <taxon>Dothideomycetes</taxon>
        <taxon>Dothideomycetidae</taxon>
        <taxon>Mycosphaerellales</taxon>
        <taxon>Teratosphaeriaceae</taxon>
        <taxon>Oleoguttula</taxon>
    </lineage>
</organism>
<feature type="domain" description="NodB homology" evidence="6">
    <location>
        <begin position="31"/>
        <end position="243"/>
    </location>
</feature>
<comment type="catalytic activity">
    <reaction evidence="5">
        <text>[(1-&gt;4)-N-acetyl-beta-D-glucosaminyl](n) + n H2O = chitosan + n acetate</text>
        <dbReference type="Rhea" id="RHEA:10464"/>
        <dbReference type="Rhea" id="RHEA-COMP:9593"/>
        <dbReference type="Rhea" id="RHEA-COMP:9597"/>
        <dbReference type="ChEBI" id="CHEBI:15377"/>
        <dbReference type="ChEBI" id="CHEBI:17029"/>
        <dbReference type="ChEBI" id="CHEBI:30089"/>
        <dbReference type="ChEBI" id="CHEBI:57704"/>
        <dbReference type="EC" id="3.5.1.41"/>
    </reaction>
    <physiologicalReaction direction="left-to-right" evidence="5">
        <dbReference type="Rhea" id="RHEA:10465"/>
    </physiologicalReaction>
</comment>
<evidence type="ECO:0000256" key="4">
    <source>
        <dbReference type="ARBA" id="ARBA00024056"/>
    </source>
</evidence>
<proteinExistence type="predicted"/>
<dbReference type="GO" id="GO:0005975">
    <property type="term" value="P:carbohydrate metabolic process"/>
    <property type="evidence" value="ECO:0007669"/>
    <property type="project" value="InterPro"/>
</dbReference>
<evidence type="ECO:0000259" key="6">
    <source>
        <dbReference type="PROSITE" id="PS51677"/>
    </source>
</evidence>
<dbReference type="EC" id="3.5.1.41" evidence="4"/>
<evidence type="ECO:0000256" key="3">
    <source>
        <dbReference type="ARBA" id="ARBA00023285"/>
    </source>
</evidence>
<protein>
    <recommendedName>
        <fullName evidence="4">chitin deacetylase</fullName>
        <ecNumber evidence="4">3.5.1.41</ecNumber>
    </recommendedName>
</protein>
<name>A0AAV9JCM3_9PEZI</name>
<evidence type="ECO:0000313" key="8">
    <source>
        <dbReference type="Proteomes" id="UP001324427"/>
    </source>
</evidence>
<dbReference type="InterPro" id="IPR002509">
    <property type="entry name" value="NODB_dom"/>
</dbReference>
<gene>
    <name evidence="7" type="ORF">LTR36_006284</name>
</gene>
<dbReference type="PROSITE" id="PS51677">
    <property type="entry name" value="NODB"/>
    <property type="match status" value="1"/>
</dbReference>
<dbReference type="GO" id="GO:0009272">
    <property type="term" value="P:fungal-type cell wall biogenesis"/>
    <property type="evidence" value="ECO:0007669"/>
    <property type="project" value="UniProtKB-ARBA"/>
</dbReference>
<dbReference type="PANTHER" id="PTHR10587:SF137">
    <property type="entry name" value="4-DEOXY-4-FORMAMIDO-L-ARABINOSE-PHOSPHOUNDECAPRENOL DEFORMYLASE ARND-RELATED"/>
    <property type="match status" value="1"/>
</dbReference>
<evidence type="ECO:0000256" key="1">
    <source>
        <dbReference type="ARBA" id="ARBA00001941"/>
    </source>
</evidence>
<dbReference type="Gene3D" id="3.20.20.370">
    <property type="entry name" value="Glycoside hydrolase/deacetylase"/>
    <property type="match status" value="1"/>
</dbReference>
<dbReference type="InterPro" id="IPR050248">
    <property type="entry name" value="Polysacc_deacetylase_ArnD"/>
</dbReference>
<dbReference type="GO" id="GO:0006032">
    <property type="term" value="P:chitin catabolic process"/>
    <property type="evidence" value="ECO:0007669"/>
    <property type="project" value="UniProtKB-KW"/>
</dbReference>
<accession>A0AAV9JCM3</accession>
<dbReference type="GO" id="GO:0004099">
    <property type="term" value="F:chitin deacetylase activity"/>
    <property type="evidence" value="ECO:0007669"/>
    <property type="project" value="UniProtKB-EC"/>
</dbReference>
<dbReference type="SUPFAM" id="SSF88713">
    <property type="entry name" value="Glycoside hydrolase/deacetylase"/>
    <property type="match status" value="1"/>
</dbReference>
<dbReference type="InterPro" id="IPR011330">
    <property type="entry name" value="Glyco_hydro/deAcase_b/a-brl"/>
</dbReference>